<protein>
    <submittedName>
        <fullName evidence="2">Transmembrane protein</fullName>
    </submittedName>
</protein>
<proteinExistence type="predicted"/>
<evidence type="ECO:0000313" key="2">
    <source>
        <dbReference type="WBParaSite" id="RSKR_0001096900.1"/>
    </source>
</evidence>
<sequence>MKAFIFLAIALFTVSTAAQQYCDPAQYASVRQCYSQYFNTYNLTIGANATLPSYIAFAQSRGKDELGFNNLNMAKVCLIQNTLSNCIGQNSACINPTDFPKIFSVNNTDNYEYVEDFFVGIYECQTAYNITISNFYCLASVGKNGFNSIAQCETQLNTDIANQVPICTAENTFVTCLSNVYQSYCGNDAGAYICNVENVALTHVLPQCIPTLNNCPAYST</sequence>
<evidence type="ECO:0000313" key="1">
    <source>
        <dbReference type="Proteomes" id="UP000095286"/>
    </source>
</evidence>
<organism evidence="1 2">
    <name type="scientific">Rhabditophanes sp. KR3021</name>
    <dbReference type="NCBI Taxonomy" id="114890"/>
    <lineage>
        <taxon>Eukaryota</taxon>
        <taxon>Metazoa</taxon>
        <taxon>Ecdysozoa</taxon>
        <taxon>Nematoda</taxon>
        <taxon>Chromadorea</taxon>
        <taxon>Rhabditida</taxon>
        <taxon>Tylenchina</taxon>
        <taxon>Panagrolaimomorpha</taxon>
        <taxon>Strongyloidoidea</taxon>
        <taxon>Alloionematidae</taxon>
        <taxon>Rhabditophanes</taxon>
    </lineage>
</organism>
<dbReference type="WBParaSite" id="RSKR_0001096900.1">
    <property type="protein sequence ID" value="RSKR_0001096900.1"/>
    <property type="gene ID" value="RSKR_0001096900"/>
</dbReference>
<dbReference type="Proteomes" id="UP000095286">
    <property type="component" value="Unplaced"/>
</dbReference>
<accession>A0AC35UFW0</accession>
<name>A0AC35UFW0_9BILA</name>
<reference evidence="2" key="1">
    <citation type="submission" date="2016-11" db="UniProtKB">
        <authorList>
            <consortium name="WormBaseParasite"/>
        </authorList>
    </citation>
    <scope>IDENTIFICATION</scope>
    <source>
        <strain evidence="2">KR3021</strain>
    </source>
</reference>